<gene>
    <name evidence="1" type="ORF">NPIL_357321</name>
</gene>
<sequence length="35" mass="4139">HKLYGLFASDDDELNLLKELENHPDVSYKRATKYD</sequence>
<accession>A0A8X6N8B3</accession>
<name>A0A8X6N8B3_NEPPI</name>
<reference evidence="1" key="1">
    <citation type="submission" date="2020-08" db="EMBL/GenBank/DDBJ databases">
        <title>Multicomponent nature underlies the extraordinary mechanical properties of spider dragline silk.</title>
        <authorList>
            <person name="Kono N."/>
            <person name="Nakamura H."/>
            <person name="Mori M."/>
            <person name="Yoshida Y."/>
            <person name="Ohtoshi R."/>
            <person name="Malay A.D."/>
            <person name="Moran D.A.P."/>
            <person name="Tomita M."/>
            <person name="Numata K."/>
            <person name="Arakawa K."/>
        </authorList>
    </citation>
    <scope>NUCLEOTIDE SEQUENCE</scope>
</reference>
<evidence type="ECO:0000313" key="1">
    <source>
        <dbReference type="EMBL" id="GFS99016.1"/>
    </source>
</evidence>
<comment type="caution">
    <text evidence="1">The sequence shown here is derived from an EMBL/GenBank/DDBJ whole genome shotgun (WGS) entry which is preliminary data.</text>
</comment>
<dbReference type="EMBL" id="BMAW01101329">
    <property type="protein sequence ID" value="GFS99016.1"/>
    <property type="molecule type" value="Genomic_DNA"/>
</dbReference>
<dbReference type="Proteomes" id="UP000887013">
    <property type="component" value="Unassembled WGS sequence"/>
</dbReference>
<feature type="non-terminal residue" evidence="1">
    <location>
        <position position="1"/>
    </location>
</feature>
<keyword evidence="2" id="KW-1185">Reference proteome</keyword>
<dbReference type="AlphaFoldDB" id="A0A8X6N8B3"/>
<evidence type="ECO:0000313" key="2">
    <source>
        <dbReference type="Proteomes" id="UP000887013"/>
    </source>
</evidence>
<organism evidence="1 2">
    <name type="scientific">Nephila pilipes</name>
    <name type="common">Giant wood spider</name>
    <name type="synonym">Nephila maculata</name>
    <dbReference type="NCBI Taxonomy" id="299642"/>
    <lineage>
        <taxon>Eukaryota</taxon>
        <taxon>Metazoa</taxon>
        <taxon>Ecdysozoa</taxon>
        <taxon>Arthropoda</taxon>
        <taxon>Chelicerata</taxon>
        <taxon>Arachnida</taxon>
        <taxon>Araneae</taxon>
        <taxon>Araneomorphae</taxon>
        <taxon>Entelegynae</taxon>
        <taxon>Araneoidea</taxon>
        <taxon>Nephilidae</taxon>
        <taxon>Nephila</taxon>
    </lineage>
</organism>
<proteinExistence type="predicted"/>
<protein>
    <submittedName>
        <fullName evidence="1">Uncharacterized protein</fullName>
    </submittedName>
</protein>